<reference evidence="2 3" key="1">
    <citation type="submission" date="2013-08" db="EMBL/GenBank/DDBJ databases">
        <authorList>
            <person name="Weinstock G."/>
            <person name="Sodergren E."/>
            <person name="Wylie T."/>
            <person name="Fulton L."/>
            <person name="Fulton R."/>
            <person name="Fronick C."/>
            <person name="O'Laughlin M."/>
            <person name="Godfrey J."/>
            <person name="Miner T."/>
            <person name="Herter B."/>
            <person name="Appelbaum E."/>
            <person name="Cordes M."/>
            <person name="Lek S."/>
            <person name="Wollam A."/>
            <person name="Pepin K.H."/>
            <person name="Palsikar V.B."/>
            <person name="Mitreva M."/>
            <person name="Wilson R.K."/>
        </authorList>
    </citation>
    <scope>NUCLEOTIDE SEQUENCE [LARGE SCALE GENOMIC DNA]</scope>
    <source>
        <strain evidence="2 3">F0542</strain>
    </source>
</reference>
<dbReference type="EMBL" id="AWSE01000061">
    <property type="protein sequence ID" value="ERH24449.1"/>
    <property type="molecule type" value="Genomic_DNA"/>
</dbReference>
<sequence length="180" mass="18544">ARVVRQARCAYAIRREGRAAGVAGTVDVSGAFWEGGAAGGCEETAEDAGEGAFSGTSGGAVLDGADGMNTPQTVGDERLAADKDRLVPQAGAHRRAAETRRAHGMPEGTAEGRAGGDRPADILIHFVGILIPLEGDMTMRPVSPRVGGAPEGNPRAPRRAAVLSLFRVRRTGSVDHPALL</sequence>
<keyword evidence="3" id="KW-1185">Reference proteome</keyword>
<dbReference type="Proteomes" id="UP000016536">
    <property type="component" value="Unassembled WGS sequence"/>
</dbReference>
<feature type="region of interest" description="Disordered" evidence="1">
    <location>
        <begin position="90"/>
        <end position="117"/>
    </location>
</feature>
<evidence type="ECO:0000313" key="3">
    <source>
        <dbReference type="Proteomes" id="UP000016536"/>
    </source>
</evidence>
<dbReference type="AlphaFoldDB" id="U1QS56"/>
<comment type="caution">
    <text evidence="2">The sequence shown here is derived from an EMBL/GenBank/DDBJ whole genome shotgun (WGS) entry which is preliminary data.</text>
</comment>
<protein>
    <submittedName>
        <fullName evidence="2">Uncharacterized protein</fullName>
    </submittedName>
</protein>
<dbReference type="HOGENOM" id="CLU_1492025_0_0_11"/>
<gene>
    <name evidence="2" type="ORF">HMPREF1979_01242</name>
</gene>
<name>U1QS56_9ACTO</name>
<evidence type="ECO:0000256" key="1">
    <source>
        <dbReference type="SAM" id="MobiDB-lite"/>
    </source>
</evidence>
<accession>U1QS56</accession>
<organism evidence="2 3">
    <name type="scientific">Actinomyces johnsonii F0542</name>
    <dbReference type="NCBI Taxonomy" id="1321818"/>
    <lineage>
        <taxon>Bacteria</taxon>
        <taxon>Bacillati</taxon>
        <taxon>Actinomycetota</taxon>
        <taxon>Actinomycetes</taxon>
        <taxon>Actinomycetales</taxon>
        <taxon>Actinomycetaceae</taxon>
        <taxon>Actinomyces</taxon>
    </lineage>
</organism>
<evidence type="ECO:0000313" key="2">
    <source>
        <dbReference type="EMBL" id="ERH24449.1"/>
    </source>
</evidence>
<feature type="non-terminal residue" evidence="2">
    <location>
        <position position="1"/>
    </location>
</feature>
<proteinExistence type="predicted"/>